<dbReference type="PATRIC" id="fig|196600.6.peg.4336"/>
<dbReference type="RefSeq" id="WP_011152439.1">
    <property type="nucleotide sequence ID" value="NC_005140.1"/>
</dbReference>
<dbReference type="KEGG" id="vvy:VVA1177"/>
<evidence type="ECO:0008006" key="3">
    <source>
        <dbReference type="Google" id="ProtNLM"/>
    </source>
</evidence>
<gene>
    <name evidence="1" type="ordered locus">VVA1177</name>
</gene>
<dbReference type="Proteomes" id="UP000002675">
    <property type="component" value="Chromosome II"/>
</dbReference>
<organism evidence="1 2">
    <name type="scientific">Vibrio vulnificus (strain YJ016)</name>
    <dbReference type="NCBI Taxonomy" id="196600"/>
    <lineage>
        <taxon>Bacteria</taxon>
        <taxon>Pseudomonadati</taxon>
        <taxon>Pseudomonadota</taxon>
        <taxon>Gammaproteobacteria</taxon>
        <taxon>Vibrionales</taxon>
        <taxon>Vibrionaceae</taxon>
        <taxon>Vibrio</taxon>
    </lineage>
</organism>
<evidence type="ECO:0000313" key="1">
    <source>
        <dbReference type="EMBL" id="BAC97203.1"/>
    </source>
</evidence>
<dbReference type="HOGENOM" id="CLU_453369_0_0_6"/>
<dbReference type="AlphaFoldDB" id="Q7MD59"/>
<reference evidence="1 2" key="1">
    <citation type="journal article" date="2003" name="Genome Res.">
        <title>Comparative genome analysis of Vibrio vulnificus, a marine pathogen.</title>
        <authorList>
            <person name="Chen C.Y."/>
            <person name="Wu K.M."/>
            <person name="Chang Y.C."/>
            <person name="Chang C.H."/>
            <person name="Tsai H.C."/>
            <person name="Liao T.L."/>
            <person name="Liu Y.M."/>
            <person name="Chen H.J."/>
            <person name="Shen A.B."/>
            <person name="Li J.C."/>
            <person name="Su T.L."/>
            <person name="Shao C.P."/>
            <person name="Lee C.T."/>
            <person name="Hor L.I."/>
            <person name="Tsai S.F."/>
        </authorList>
    </citation>
    <scope>NUCLEOTIDE SEQUENCE [LARGE SCALE GENOMIC DNA]</scope>
    <source>
        <strain evidence="1 2">YJ016</strain>
    </source>
</reference>
<name>Q7MD59_VIBVY</name>
<protein>
    <recommendedName>
        <fullName evidence="3">Lipoprotein</fullName>
    </recommendedName>
</protein>
<sequence>MKHFWGLPVLVAALSGCGGGGGGGSDGSNLAGDTGGKITLEQTSYSITTDGSNSHYWLDIPLNVTLPDSTQVIYLYVSSDKAESTNVSDVSLDLIGPAPHAGIVFNNVASQFSERLTLYFCYDQSCSKQVVGSPTDVQVKFDVTTPSISKSVNTSVEVTARRDAPTDTEYVIEIPVTGVSQNSSNLVSFTNQDGWSTTHCTYNDARDKAICNVKEDSFSSRTDAELNAGHRYTMELCGAMGCVDNVAIDVSYVATTIPTATYSDAKAVSYISSWPNKVKYSSYHNAIVVLSDLYDSPEINIVPVDGSPTITIPINNEADNETSDVFIDEATGEIIFVIGYGGNFYKDYFVTTVQPNLVTPGASVITSVPVAIDAIWGSHIALVGDTLFIQDHRLVYEVDITSGSILRQANFANASYLPLSMAASNESVYVRYDNGTLGENNRVLVERFTNNDLTSDPVKTLAYSPVEMDACKRMFSYDNVLYTSCGERIQTTIDTATDLAAQQTVPKPVWYTESNNAYRVLVGVVKLDNGNFLYAEESKESCYSDCLIYLTEATPNNEVITEYFAPTDLERFSGLMKADDGSVWLAGQKAGASAFLAKLVAP</sequence>
<proteinExistence type="predicted"/>
<evidence type="ECO:0000313" key="2">
    <source>
        <dbReference type="Proteomes" id="UP000002675"/>
    </source>
</evidence>
<dbReference type="EMBL" id="BA000038">
    <property type="protein sequence ID" value="BAC97203.1"/>
    <property type="molecule type" value="Genomic_DNA"/>
</dbReference>
<accession>Q7MD59</accession>
<dbReference type="PROSITE" id="PS51257">
    <property type="entry name" value="PROKAR_LIPOPROTEIN"/>
    <property type="match status" value="1"/>
</dbReference>